<evidence type="ECO:0000256" key="7">
    <source>
        <dbReference type="SAM" id="MobiDB-lite"/>
    </source>
</evidence>
<keyword evidence="5 8" id="KW-0472">Membrane</keyword>
<accession>A0A0D5CC65</accession>
<evidence type="ECO:0000313" key="10">
    <source>
        <dbReference type="EMBL" id="AJW76713.1"/>
    </source>
</evidence>
<feature type="transmembrane region" description="Helical" evidence="8">
    <location>
        <begin position="886"/>
        <end position="905"/>
    </location>
</feature>
<dbReference type="GO" id="GO:0005886">
    <property type="term" value="C:plasma membrane"/>
    <property type="evidence" value="ECO:0007669"/>
    <property type="project" value="UniProtKB-SubCell"/>
</dbReference>
<evidence type="ECO:0000256" key="8">
    <source>
        <dbReference type="SAM" id="Phobius"/>
    </source>
</evidence>
<evidence type="ECO:0000256" key="4">
    <source>
        <dbReference type="ARBA" id="ARBA00022989"/>
    </source>
</evidence>
<feature type="transmembrane region" description="Helical" evidence="8">
    <location>
        <begin position="483"/>
        <end position="504"/>
    </location>
</feature>
<reference evidence="10" key="1">
    <citation type="journal article" date="2015" name="J. Nat. Prod.">
        <title>Identification of the Biosynthetic Gene Cluster for the Anti-infective Desotamides and Production of a New Analogue in a Heterologous Host.</title>
        <authorList>
            <person name="Li Q."/>
            <person name="Song Y."/>
            <person name="Qin X."/>
            <person name="Zhang X."/>
            <person name="Sun A."/>
            <person name="Ju J."/>
        </authorList>
    </citation>
    <scope>NUCLEOTIDE SEQUENCE</scope>
    <source>
        <strain evidence="10">SCSIO ZJ46</strain>
    </source>
</reference>
<organism evidence="10">
    <name type="scientific">Streptomyces scopuliridis</name>
    <dbReference type="NCBI Taxonomy" id="452529"/>
    <lineage>
        <taxon>Bacteria</taxon>
        <taxon>Bacillati</taxon>
        <taxon>Actinomycetota</taxon>
        <taxon>Actinomycetes</taxon>
        <taxon>Kitasatosporales</taxon>
        <taxon>Streptomycetaceae</taxon>
        <taxon>Streptomyces</taxon>
    </lineage>
</organism>
<dbReference type="InterPro" id="IPR050250">
    <property type="entry name" value="Macrolide_Exporter_MacB"/>
</dbReference>
<dbReference type="Pfam" id="PF02687">
    <property type="entry name" value="FtsX"/>
    <property type="match status" value="2"/>
</dbReference>
<feature type="domain" description="ABC3 transporter permease C-terminal" evidence="9">
    <location>
        <begin position="341"/>
        <end position="452"/>
    </location>
</feature>
<dbReference type="EMBL" id="KP769807">
    <property type="protein sequence ID" value="AJW76713.1"/>
    <property type="molecule type" value="Genomic_DNA"/>
</dbReference>
<feature type="transmembrane region" description="Helical" evidence="8">
    <location>
        <begin position="50"/>
        <end position="77"/>
    </location>
</feature>
<evidence type="ECO:0000256" key="1">
    <source>
        <dbReference type="ARBA" id="ARBA00004651"/>
    </source>
</evidence>
<feature type="domain" description="ABC3 transporter permease C-terminal" evidence="9">
    <location>
        <begin position="804"/>
        <end position="914"/>
    </location>
</feature>
<dbReference type="PANTHER" id="PTHR30572">
    <property type="entry name" value="MEMBRANE COMPONENT OF TRANSPORTER-RELATED"/>
    <property type="match status" value="1"/>
</dbReference>
<proteinExistence type="inferred from homology"/>
<comment type="similarity">
    <text evidence="6">Belongs to the ABC-4 integral membrane protein family.</text>
</comment>
<feature type="transmembrane region" description="Helical" evidence="8">
    <location>
        <begin position="844"/>
        <end position="874"/>
    </location>
</feature>
<comment type="subcellular location">
    <subcellularLocation>
        <location evidence="1">Cell membrane</location>
        <topology evidence="1">Multi-pass membrane protein</topology>
    </subcellularLocation>
</comment>
<keyword evidence="2" id="KW-1003">Cell membrane</keyword>
<evidence type="ECO:0000256" key="3">
    <source>
        <dbReference type="ARBA" id="ARBA00022692"/>
    </source>
</evidence>
<keyword evidence="3 8" id="KW-0812">Transmembrane</keyword>
<dbReference type="GO" id="GO:0022857">
    <property type="term" value="F:transmembrane transporter activity"/>
    <property type="evidence" value="ECO:0007669"/>
    <property type="project" value="TreeGrafter"/>
</dbReference>
<feature type="transmembrane region" description="Helical" evidence="8">
    <location>
        <begin position="389"/>
        <end position="412"/>
    </location>
</feature>
<feature type="transmembrane region" description="Helical" evidence="8">
    <location>
        <begin position="432"/>
        <end position="456"/>
    </location>
</feature>
<feature type="transmembrane region" description="Helical" evidence="8">
    <location>
        <begin position="564"/>
        <end position="584"/>
    </location>
</feature>
<dbReference type="AlphaFoldDB" id="A0A0D5CC65"/>
<keyword evidence="4 8" id="KW-1133">Transmembrane helix</keyword>
<protein>
    <submittedName>
        <fullName evidence="10">DsaK</fullName>
    </submittedName>
</protein>
<dbReference type="PANTHER" id="PTHR30572:SF4">
    <property type="entry name" value="ABC TRANSPORTER PERMEASE YTRF"/>
    <property type="match status" value="1"/>
</dbReference>
<feature type="compositionally biased region" description="Basic and acidic residues" evidence="7">
    <location>
        <begin position="21"/>
        <end position="30"/>
    </location>
</feature>
<feature type="region of interest" description="Disordered" evidence="7">
    <location>
        <begin position="1"/>
        <end position="30"/>
    </location>
</feature>
<feature type="transmembrane region" description="Helical" evidence="8">
    <location>
        <begin position="510"/>
        <end position="535"/>
    </location>
</feature>
<evidence type="ECO:0000256" key="6">
    <source>
        <dbReference type="ARBA" id="ARBA00038076"/>
    </source>
</evidence>
<dbReference type="InterPro" id="IPR003838">
    <property type="entry name" value="ABC3_permease_C"/>
</dbReference>
<evidence type="ECO:0000256" key="2">
    <source>
        <dbReference type="ARBA" id="ARBA00022475"/>
    </source>
</evidence>
<name>A0A0D5CC65_9ACTN</name>
<feature type="transmembrane region" description="Helical" evidence="8">
    <location>
        <begin position="797"/>
        <end position="823"/>
    </location>
</feature>
<sequence>MPTGSSTLPGADPARPSGPDELARNHDSPARTRHIARFLAGRSMRTHTKAWTAVFAALLLTSLVLSSFGLAVLSAALGHASVERYGAAAAVVAGDQETRFTAKPWGSKQQTQTAALTERVRVPRSVLPRIEAVPGVRAAIADDTFPVALTRPDGSLVIGPDSDSGASPVYGHTWHAAALAPFTLREGRAPAGPEDVVLDGDLAARAGVRVGDDVRLQSTDTPETYRVSGIAAPEGRADDSGLGNQGAVFFSDERARLLAGHPETTDAIGVLADPGVSADTLHPRLREALDGARPATSATADARYKDDNTSLRVLTGNGRGETEFVTSAPSRMSLLALLGSVCALVVLIALLVVSSTVAQAIHQRSREMALLRAVGATPRQLRAMVGREVNVVAASAALAGAIGATPVFLALIKMLRTRGAVPIGLELPAPFWMYAAPLVTAALTVLVARIAAGFACSRIAKVRPAQAMGEAQSEAEQFGRGRAVTGVVMLVLGCGAAGTAVLQFGELAAMAASTAAVCLVIACALLGPWIAWGALRVLGVPAERLGGAGGYLAAAASRANSRRLGAAITPIVLVVAFAGVQLSAGATLDTEGGRQAGRAMRAELAITTDGPGIPDVTVRRVKEVPGVAAATGVLHSTVVLARKEAGEPRLDRLPVMALDPSALPATIDPKVTAGDLGDLRAGTVAVGEERARSLDLDVGSKVTVRYGDGANVALTVAAVYERSLALGDFLFAPAELAPHLAAPLNTRVLLCLAPGTAPQDVTAAVRGVLAGAAPGATVAEQPKGEHLQTEDRGVGQVISLVAVSVIGGFTIIAVLSTLVLIMVGRRQEVILLRLVGAGRRQIRWMLRIEAMTVILVGLVVGTVTALVPLLAFSLATTGSVPYIPPAQAGLVVLTVVVTAGAGYLLPLRSALRKRPPKSW</sequence>
<feature type="transmembrane region" description="Helical" evidence="8">
    <location>
        <begin position="334"/>
        <end position="358"/>
    </location>
</feature>
<evidence type="ECO:0000259" key="9">
    <source>
        <dbReference type="Pfam" id="PF02687"/>
    </source>
</evidence>
<evidence type="ECO:0000256" key="5">
    <source>
        <dbReference type="ARBA" id="ARBA00023136"/>
    </source>
</evidence>